<gene>
    <name evidence="1" type="primary">ga11299</name>
    <name evidence="1" type="ORF">PR202_ga11299</name>
</gene>
<comment type="caution">
    <text evidence="1">The sequence shown here is derived from an EMBL/GenBank/DDBJ whole genome shotgun (WGS) entry which is preliminary data.</text>
</comment>
<evidence type="ECO:0000313" key="1">
    <source>
        <dbReference type="EMBL" id="GJM94636.1"/>
    </source>
</evidence>
<protein>
    <submittedName>
        <fullName evidence="1">Uncharacterized protein</fullName>
    </submittedName>
</protein>
<organism evidence="1 2">
    <name type="scientific">Eleusine coracana subsp. coracana</name>
    <dbReference type="NCBI Taxonomy" id="191504"/>
    <lineage>
        <taxon>Eukaryota</taxon>
        <taxon>Viridiplantae</taxon>
        <taxon>Streptophyta</taxon>
        <taxon>Embryophyta</taxon>
        <taxon>Tracheophyta</taxon>
        <taxon>Spermatophyta</taxon>
        <taxon>Magnoliopsida</taxon>
        <taxon>Liliopsida</taxon>
        <taxon>Poales</taxon>
        <taxon>Poaceae</taxon>
        <taxon>PACMAD clade</taxon>
        <taxon>Chloridoideae</taxon>
        <taxon>Cynodonteae</taxon>
        <taxon>Eleusininae</taxon>
        <taxon>Eleusine</taxon>
    </lineage>
</organism>
<proteinExistence type="predicted"/>
<evidence type="ECO:0000313" key="2">
    <source>
        <dbReference type="Proteomes" id="UP001054889"/>
    </source>
</evidence>
<dbReference type="AlphaFoldDB" id="A0AAV5C956"/>
<name>A0AAV5C956_ELECO</name>
<accession>A0AAV5C956</accession>
<reference evidence="1" key="2">
    <citation type="submission" date="2021-12" db="EMBL/GenBank/DDBJ databases">
        <title>Resequencing data analysis of finger millet.</title>
        <authorList>
            <person name="Hatakeyama M."/>
            <person name="Aluri S."/>
            <person name="Balachadran M.T."/>
            <person name="Sivarajan S.R."/>
            <person name="Poveda L."/>
            <person name="Shimizu-Inatsugi R."/>
            <person name="Schlapbach R."/>
            <person name="Sreeman S.M."/>
            <person name="Shimizu K.K."/>
        </authorList>
    </citation>
    <scope>NUCLEOTIDE SEQUENCE</scope>
</reference>
<reference evidence="1" key="1">
    <citation type="journal article" date="2018" name="DNA Res.">
        <title>Multiple hybrid de novo genome assembly of finger millet, an orphan allotetraploid crop.</title>
        <authorList>
            <person name="Hatakeyama M."/>
            <person name="Aluri S."/>
            <person name="Balachadran M.T."/>
            <person name="Sivarajan S.R."/>
            <person name="Patrignani A."/>
            <person name="Gruter S."/>
            <person name="Poveda L."/>
            <person name="Shimizu-Inatsugi R."/>
            <person name="Baeten J."/>
            <person name="Francoijs K.J."/>
            <person name="Nataraja K.N."/>
            <person name="Reddy Y.A.N."/>
            <person name="Phadnis S."/>
            <person name="Ravikumar R.L."/>
            <person name="Schlapbach R."/>
            <person name="Sreeman S.M."/>
            <person name="Shimizu K.K."/>
        </authorList>
    </citation>
    <scope>NUCLEOTIDE SEQUENCE</scope>
</reference>
<keyword evidence="2" id="KW-1185">Reference proteome</keyword>
<dbReference type="EMBL" id="BQKI01000005">
    <property type="protein sequence ID" value="GJM94636.1"/>
    <property type="molecule type" value="Genomic_DNA"/>
</dbReference>
<sequence length="146" mass="16089">MDGFPVHLRDGFNFVTAVRESLPDQGTVSTQYMFLLNVAQTPFGRAVSAVRLSPQVATNSASLSPMITTTMACELEISYECYKSDTDSETSVHWHSHASRFPVPCIDPFTAELPDPSVNFQFFIPKCLPDYDGAAFNVMAAITLSR</sequence>
<dbReference type="Proteomes" id="UP001054889">
    <property type="component" value="Unassembled WGS sequence"/>
</dbReference>